<sequence length="62" mass="7318">MDNFEEKHLFGYFYIYLNNASTAAYFFAFVFPYKHAHISVFLICYYLHVSSDLISCLSMVKS</sequence>
<keyword evidence="1" id="KW-1133">Transmembrane helix</keyword>
<accession>A0A087UMX7</accession>
<feature type="transmembrane region" description="Helical" evidence="1">
    <location>
        <begin position="12"/>
        <end position="32"/>
    </location>
</feature>
<gene>
    <name evidence="2" type="ORF">X975_08610</name>
</gene>
<dbReference type="Proteomes" id="UP000054359">
    <property type="component" value="Unassembled WGS sequence"/>
</dbReference>
<keyword evidence="1" id="KW-0472">Membrane</keyword>
<feature type="transmembrane region" description="Helical" evidence="1">
    <location>
        <begin position="38"/>
        <end position="60"/>
    </location>
</feature>
<evidence type="ECO:0000313" key="3">
    <source>
        <dbReference type="Proteomes" id="UP000054359"/>
    </source>
</evidence>
<dbReference type="AlphaFoldDB" id="A0A087UMX7"/>
<evidence type="ECO:0000256" key="1">
    <source>
        <dbReference type="SAM" id="Phobius"/>
    </source>
</evidence>
<organism evidence="2 3">
    <name type="scientific">Stegodyphus mimosarum</name>
    <name type="common">African social velvet spider</name>
    <dbReference type="NCBI Taxonomy" id="407821"/>
    <lineage>
        <taxon>Eukaryota</taxon>
        <taxon>Metazoa</taxon>
        <taxon>Ecdysozoa</taxon>
        <taxon>Arthropoda</taxon>
        <taxon>Chelicerata</taxon>
        <taxon>Arachnida</taxon>
        <taxon>Araneae</taxon>
        <taxon>Araneomorphae</taxon>
        <taxon>Entelegynae</taxon>
        <taxon>Eresoidea</taxon>
        <taxon>Eresidae</taxon>
        <taxon>Stegodyphus</taxon>
    </lineage>
</organism>
<protein>
    <submittedName>
        <fullName evidence="2">Uncharacterized protein</fullName>
    </submittedName>
</protein>
<proteinExistence type="predicted"/>
<keyword evidence="1" id="KW-0812">Transmembrane</keyword>
<evidence type="ECO:0000313" key="2">
    <source>
        <dbReference type="EMBL" id="KFM78716.1"/>
    </source>
</evidence>
<dbReference type="EMBL" id="KK120641">
    <property type="protein sequence ID" value="KFM78716.1"/>
    <property type="molecule type" value="Genomic_DNA"/>
</dbReference>
<feature type="non-terminal residue" evidence="2">
    <location>
        <position position="62"/>
    </location>
</feature>
<reference evidence="2 3" key="1">
    <citation type="submission" date="2013-11" db="EMBL/GenBank/DDBJ databases">
        <title>Genome sequencing of Stegodyphus mimosarum.</title>
        <authorList>
            <person name="Bechsgaard J."/>
        </authorList>
    </citation>
    <scope>NUCLEOTIDE SEQUENCE [LARGE SCALE GENOMIC DNA]</scope>
</reference>
<name>A0A087UMX7_STEMI</name>
<keyword evidence="3" id="KW-1185">Reference proteome</keyword>